<sequence length="601" mass="66949">MNQVQPEQHVPRWIPGRIVAIYAAVSAFWIFCSDYLLEALVHDRQQMARLAMVKGWLFVLVTAALLFYLIRHYVASLRELNADLQRMIHERMVAEEAVHEWESRFRTLMEQVHMCAVMLDEQGNITFCNDFLLQLTGWSREEVIGRSWLEMFIPPARHEQVKAVIIQGLSSGNIATHFENEILTNKGVERLIVWNNTVLKNAAGAVIGCASLGIDVTDHRKMEAQLLHSQKMESVGTLAGGIAHDFNNILTVIISCSTLLRNRIDDHERATKLIDQIDQAAHRAASLTGSLLAFSHKQSIAPRKMDLNEIVIAMREFLERIIGEDVVLSTTLSADKIPVLADSTQLEQVVMNLVSNARDAMPTGGTVSITTGQVHFDEHVLADGSVVSGFFALLKVSDTGVGISESMRERIFEPFFTTKAVGKGTGLGLSMAYGIIKQHSGWIDLESEIGQGSSFLIYLPVVGVSEEVGSIQHEEVPEGEGAILLVEDNDQVLQVNREILEAGGYQVIAVSRGADALRSFREQKDIIRLAIIDVIMPGMTGRQLYDELMLLNPRLKVIFTSGYTADILDRQKLPQGCTFSQKPHAPQELLRLVHEIMGKRR</sequence>
<keyword evidence="10" id="KW-1133">Transmembrane helix</keyword>
<dbReference type="SMART" id="SM00387">
    <property type="entry name" value="HATPase_c"/>
    <property type="match status" value="1"/>
</dbReference>
<comment type="catalytic activity">
    <reaction evidence="1">
        <text>ATP + protein L-histidine = ADP + protein N-phospho-L-histidine.</text>
        <dbReference type="EC" id="2.7.13.3"/>
    </reaction>
</comment>
<dbReference type="SUPFAM" id="SSF47384">
    <property type="entry name" value="Homodimeric domain of signal transducing histidine kinase"/>
    <property type="match status" value="1"/>
</dbReference>
<gene>
    <name evidence="15" type="ORF">KJB30_12545</name>
</gene>
<evidence type="ECO:0000256" key="8">
    <source>
        <dbReference type="ARBA" id="ARBA00023012"/>
    </source>
</evidence>
<dbReference type="InterPro" id="IPR003594">
    <property type="entry name" value="HATPase_dom"/>
</dbReference>
<dbReference type="InterPro" id="IPR005467">
    <property type="entry name" value="His_kinase_dom"/>
</dbReference>
<evidence type="ECO:0000313" key="16">
    <source>
        <dbReference type="Proteomes" id="UP000784128"/>
    </source>
</evidence>
<feature type="domain" description="Histidine kinase" evidence="11">
    <location>
        <begin position="241"/>
        <end position="463"/>
    </location>
</feature>
<feature type="transmembrane region" description="Helical" evidence="10">
    <location>
        <begin position="53"/>
        <end position="70"/>
    </location>
</feature>
<keyword evidence="3 9" id="KW-0597">Phosphoprotein</keyword>
<dbReference type="EMBL" id="JAHDYS010000011">
    <property type="protein sequence ID" value="MBT1072619.1"/>
    <property type="molecule type" value="Genomic_DNA"/>
</dbReference>
<organism evidence="15 16">
    <name type="scientific">Pelotalea chapellei</name>
    <dbReference type="NCBI Taxonomy" id="44671"/>
    <lineage>
        <taxon>Bacteria</taxon>
        <taxon>Pseudomonadati</taxon>
        <taxon>Thermodesulfobacteriota</taxon>
        <taxon>Desulfuromonadia</taxon>
        <taxon>Geobacterales</taxon>
        <taxon>Geobacteraceae</taxon>
        <taxon>Pelotalea</taxon>
    </lineage>
</organism>
<dbReference type="Pfam" id="PF02518">
    <property type="entry name" value="HATPase_c"/>
    <property type="match status" value="1"/>
</dbReference>
<dbReference type="InterPro" id="IPR036097">
    <property type="entry name" value="HisK_dim/P_sf"/>
</dbReference>
<reference evidence="15 16" key="1">
    <citation type="submission" date="2021-05" db="EMBL/GenBank/DDBJ databases">
        <title>The draft genome of Geobacter chapellei DSM 13688.</title>
        <authorList>
            <person name="Xu Z."/>
            <person name="Masuda Y."/>
            <person name="Itoh H."/>
            <person name="Senoo K."/>
        </authorList>
    </citation>
    <scope>NUCLEOTIDE SEQUENCE [LARGE SCALE GENOMIC DNA]</scope>
    <source>
        <strain evidence="15 16">DSM 13688</strain>
    </source>
</reference>
<dbReference type="InterPro" id="IPR004358">
    <property type="entry name" value="Sig_transdc_His_kin-like_C"/>
</dbReference>
<evidence type="ECO:0000256" key="1">
    <source>
        <dbReference type="ARBA" id="ARBA00000085"/>
    </source>
</evidence>
<dbReference type="InterPro" id="IPR036890">
    <property type="entry name" value="HATPase_C_sf"/>
</dbReference>
<dbReference type="InterPro" id="IPR003661">
    <property type="entry name" value="HisK_dim/P_dom"/>
</dbReference>
<keyword evidence="10" id="KW-0472">Membrane</keyword>
<dbReference type="SMART" id="SM00448">
    <property type="entry name" value="REC"/>
    <property type="match status" value="1"/>
</dbReference>
<evidence type="ECO:0000259" key="13">
    <source>
        <dbReference type="PROSITE" id="PS50112"/>
    </source>
</evidence>
<evidence type="ECO:0000256" key="5">
    <source>
        <dbReference type="ARBA" id="ARBA00022741"/>
    </source>
</evidence>
<dbReference type="Gene3D" id="1.10.287.130">
    <property type="match status" value="1"/>
</dbReference>
<dbReference type="RefSeq" id="WP_214299792.1">
    <property type="nucleotide sequence ID" value="NZ_JAHDYS010000011.1"/>
</dbReference>
<keyword evidence="8" id="KW-0902">Two-component regulatory system</keyword>
<proteinExistence type="predicted"/>
<accession>A0ABS5UAB2</accession>
<dbReference type="InterPro" id="IPR001789">
    <property type="entry name" value="Sig_transdc_resp-reg_receiver"/>
</dbReference>
<name>A0ABS5UAB2_9BACT</name>
<dbReference type="PROSITE" id="PS50112">
    <property type="entry name" value="PAS"/>
    <property type="match status" value="1"/>
</dbReference>
<evidence type="ECO:0000256" key="9">
    <source>
        <dbReference type="PROSITE-ProRule" id="PRU00169"/>
    </source>
</evidence>
<evidence type="ECO:0000256" key="7">
    <source>
        <dbReference type="ARBA" id="ARBA00022840"/>
    </source>
</evidence>
<dbReference type="InterPro" id="IPR000014">
    <property type="entry name" value="PAS"/>
</dbReference>
<dbReference type="CDD" id="cd00130">
    <property type="entry name" value="PAS"/>
    <property type="match status" value="1"/>
</dbReference>
<evidence type="ECO:0000313" key="15">
    <source>
        <dbReference type="EMBL" id="MBT1072619.1"/>
    </source>
</evidence>
<dbReference type="CDD" id="cd00082">
    <property type="entry name" value="HisKA"/>
    <property type="match status" value="1"/>
</dbReference>
<dbReference type="Pfam" id="PF00989">
    <property type="entry name" value="PAS"/>
    <property type="match status" value="1"/>
</dbReference>
<dbReference type="PROSITE" id="PS50113">
    <property type="entry name" value="PAC"/>
    <property type="match status" value="1"/>
</dbReference>
<dbReference type="PRINTS" id="PR00344">
    <property type="entry name" value="BCTRLSENSOR"/>
</dbReference>
<dbReference type="NCBIfam" id="TIGR00229">
    <property type="entry name" value="sensory_box"/>
    <property type="match status" value="1"/>
</dbReference>
<feature type="domain" description="Response regulatory" evidence="12">
    <location>
        <begin position="482"/>
        <end position="597"/>
    </location>
</feature>
<feature type="transmembrane region" description="Helical" evidence="10">
    <location>
        <begin position="20"/>
        <end position="41"/>
    </location>
</feature>
<dbReference type="SMART" id="SM00091">
    <property type="entry name" value="PAS"/>
    <property type="match status" value="1"/>
</dbReference>
<dbReference type="SUPFAM" id="SSF55874">
    <property type="entry name" value="ATPase domain of HSP90 chaperone/DNA topoisomerase II/histidine kinase"/>
    <property type="match status" value="1"/>
</dbReference>
<keyword evidence="16" id="KW-1185">Reference proteome</keyword>
<dbReference type="SUPFAM" id="SSF52172">
    <property type="entry name" value="CheY-like"/>
    <property type="match status" value="1"/>
</dbReference>
<evidence type="ECO:0000256" key="6">
    <source>
        <dbReference type="ARBA" id="ARBA00022777"/>
    </source>
</evidence>
<dbReference type="PANTHER" id="PTHR43065:SF42">
    <property type="entry name" value="TWO-COMPONENT SENSOR PPRA"/>
    <property type="match status" value="1"/>
</dbReference>
<dbReference type="SMART" id="SM00388">
    <property type="entry name" value="HisKA"/>
    <property type="match status" value="1"/>
</dbReference>
<dbReference type="PANTHER" id="PTHR43065">
    <property type="entry name" value="SENSOR HISTIDINE KINASE"/>
    <property type="match status" value="1"/>
</dbReference>
<dbReference type="InterPro" id="IPR000700">
    <property type="entry name" value="PAS-assoc_C"/>
</dbReference>
<evidence type="ECO:0000256" key="4">
    <source>
        <dbReference type="ARBA" id="ARBA00022679"/>
    </source>
</evidence>
<dbReference type="InterPro" id="IPR035965">
    <property type="entry name" value="PAS-like_dom_sf"/>
</dbReference>
<keyword evidence="5" id="KW-0547">Nucleotide-binding</keyword>
<keyword evidence="6" id="KW-0418">Kinase</keyword>
<dbReference type="PROSITE" id="PS50110">
    <property type="entry name" value="RESPONSE_REGULATORY"/>
    <property type="match status" value="1"/>
</dbReference>
<keyword evidence="4" id="KW-0808">Transferase</keyword>
<dbReference type="InterPro" id="IPR011006">
    <property type="entry name" value="CheY-like_superfamily"/>
</dbReference>
<dbReference type="InterPro" id="IPR013767">
    <property type="entry name" value="PAS_fold"/>
</dbReference>
<dbReference type="EC" id="2.7.13.3" evidence="2"/>
<dbReference type="Pfam" id="PF00512">
    <property type="entry name" value="HisKA"/>
    <property type="match status" value="1"/>
</dbReference>
<evidence type="ECO:0000256" key="3">
    <source>
        <dbReference type="ARBA" id="ARBA00022553"/>
    </source>
</evidence>
<comment type="caution">
    <text evidence="15">The sequence shown here is derived from an EMBL/GenBank/DDBJ whole genome shotgun (WGS) entry which is preliminary data.</text>
</comment>
<protein>
    <recommendedName>
        <fullName evidence="2">histidine kinase</fullName>
        <ecNumber evidence="2">2.7.13.3</ecNumber>
    </recommendedName>
</protein>
<keyword evidence="10" id="KW-0812">Transmembrane</keyword>
<evidence type="ECO:0000256" key="2">
    <source>
        <dbReference type="ARBA" id="ARBA00012438"/>
    </source>
</evidence>
<evidence type="ECO:0000259" key="11">
    <source>
        <dbReference type="PROSITE" id="PS50109"/>
    </source>
</evidence>
<evidence type="ECO:0000256" key="10">
    <source>
        <dbReference type="SAM" id="Phobius"/>
    </source>
</evidence>
<dbReference type="Pfam" id="PF00072">
    <property type="entry name" value="Response_reg"/>
    <property type="match status" value="1"/>
</dbReference>
<feature type="domain" description="PAS" evidence="13">
    <location>
        <begin position="101"/>
        <end position="172"/>
    </location>
</feature>
<dbReference type="SUPFAM" id="SSF55785">
    <property type="entry name" value="PYP-like sensor domain (PAS domain)"/>
    <property type="match status" value="1"/>
</dbReference>
<feature type="domain" description="PAC" evidence="14">
    <location>
        <begin position="176"/>
        <end position="228"/>
    </location>
</feature>
<dbReference type="Gene3D" id="3.40.50.2300">
    <property type="match status" value="1"/>
</dbReference>
<dbReference type="Gene3D" id="3.30.450.20">
    <property type="entry name" value="PAS domain"/>
    <property type="match status" value="1"/>
</dbReference>
<feature type="modified residue" description="4-aspartylphosphate" evidence="9">
    <location>
        <position position="533"/>
    </location>
</feature>
<dbReference type="Gene3D" id="3.30.565.10">
    <property type="entry name" value="Histidine kinase-like ATPase, C-terminal domain"/>
    <property type="match status" value="1"/>
</dbReference>
<keyword evidence="7" id="KW-0067">ATP-binding</keyword>
<evidence type="ECO:0000259" key="14">
    <source>
        <dbReference type="PROSITE" id="PS50113"/>
    </source>
</evidence>
<dbReference type="PROSITE" id="PS50109">
    <property type="entry name" value="HIS_KIN"/>
    <property type="match status" value="1"/>
</dbReference>
<dbReference type="Proteomes" id="UP000784128">
    <property type="component" value="Unassembled WGS sequence"/>
</dbReference>
<evidence type="ECO:0000259" key="12">
    <source>
        <dbReference type="PROSITE" id="PS50110"/>
    </source>
</evidence>